<feature type="signal peptide" evidence="17">
    <location>
        <begin position="1"/>
        <end position="21"/>
    </location>
</feature>
<keyword evidence="8" id="KW-0378">Hydrolase</keyword>
<organism evidence="18 19">
    <name type="scientific">Diversispora epigaea</name>
    <dbReference type="NCBI Taxonomy" id="1348612"/>
    <lineage>
        <taxon>Eukaryota</taxon>
        <taxon>Fungi</taxon>
        <taxon>Fungi incertae sedis</taxon>
        <taxon>Mucoromycota</taxon>
        <taxon>Glomeromycotina</taxon>
        <taxon>Glomeromycetes</taxon>
        <taxon>Diversisporales</taxon>
        <taxon>Diversisporaceae</taxon>
        <taxon>Diversispora</taxon>
    </lineage>
</organism>
<evidence type="ECO:0000256" key="14">
    <source>
        <dbReference type="ARBA" id="ARBA00043691"/>
    </source>
</evidence>
<evidence type="ECO:0000256" key="3">
    <source>
        <dbReference type="ARBA" id="ARBA00012976"/>
    </source>
</evidence>
<feature type="disulfide bond" evidence="16">
    <location>
        <begin position="59"/>
        <end position="384"/>
    </location>
</feature>
<evidence type="ECO:0000256" key="2">
    <source>
        <dbReference type="ARBA" id="ARBA00008422"/>
    </source>
</evidence>
<name>A0A397H6J1_9GLOM</name>
<dbReference type="EMBL" id="PQFF01000337">
    <property type="protein sequence ID" value="RHZ58299.1"/>
    <property type="molecule type" value="Genomic_DNA"/>
</dbReference>
<evidence type="ECO:0000256" key="15">
    <source>
        <dbReference type="ARBA" id="ARBA00043832"/>
    </source>
</evidence>
<dbReference type="PANTHER" id="PTHR20963:SF8">
    <property type="entry name" value="MULTIPLE INOSITOL POLYPHOSPHATE PHOSPHATASE 1"/>
    <property type="match status" value="1"/>
</dbReference>
<dbReference type="GO" id="GO:0003993">
    <property type="term" value="F:acid phosphatase activity"/>
    <property type="evidence" value="ECO:0007669"/>
    <property type="project" value="TreeGrafter"/>
</dbReference>
<comment type="catalytic activity">
    <reaction evidence="15">
        <text>(2R)-2,3-bisphosphoglycerate + H2O = (2R)-2-phosphoglycerate + phosphate</text>
        <dbReference type="Rhea" id="RHEA:27381"/>
        <dbReference type="ChEBI" id="CHEBI:15377"/>
        <dbReference type="ChEBI" id="CHEBI:43474"/>
        <dbReference type="ChEBI" id="CHEBI:58248"/>
        <dbReference type="ChEBI" id="CHEBI:58289"/>
        <dbReference type="EC" id="3.1.3.80"/>
    </reaction>
    <physiologicalReaction direction="left-to-right" evidence="15">
        <dbReference type="Rhea" id="RHEA:27382"/>
    </physiologicalReaction>
</comment>
<comment type="catalytic activity">
    <reaction evidence="13">
        <text>1D-myo-inositol 1,2,4,5,6-pentakisphosphate + H2O = 1D-myo-inositol 1,2,5,6-tetrakisphosphate + phosphate</text>
        <dbReference type="Rhea" id="RHEA:77115"/>
        <dbReference type="ChEBI" id="CHEBI:15377"/>
        <dbReference type="ChEBI" id="CHEBI:43474"/>
        <dbReference type="ChEBI" id="CHEBI:57798"/>
        <dbReference type="ChEBI" id="CHEBI:195535"/>
        <dbReference type="EC" id="3.1.3.62"/>
    </reaction>
    <physiologicalReaction direction="left-to-right" evidence="13">
        <dbReference type="Rhea" id="RHEA:77116"/>
    </physiologicalReaction>
</comment>
<keyword evidence="7 17" id="KW-0732">Signal</keyword>
<evidence type="ECO:0000256" key="9">
    <source>
        <dbReference type="ARBA" id="ARBA00023136"/>
    </source>
</evidence>
<protein>
    <recommendedName>
        <fullName evidence="5">Multiple inositol polyphosphate phosphatase 1</fullName>
        <ecNumber evidence="4">3.1.3.62</ecNumber>
        <ecNumber evidence="3">3.1.3.80</ecNumber>
    </recommendedName>
    <alternativeName>
        <fullName evidence="11">2,3-bisphosphoglycerate 3-phosphatase</fullName>
    </alternativeName>
</protein>
<evidence type="ECO:0000313" key="19">
    <source>
        <dbReference type="Proteomes" id="UP000266861"/>
    </source>
</evidence>
<feature type="disulfide bond" evidence="16">
    <location>
        <begin position="254"/>
        <end position="268"/>
    </location>
</feature>
<dbReference type="CDD" id="cd07061">
    <property type="entry name" value="HP_HAP_like"/>
    <property type="match status" value="1"/>
</dbReference>
<keyword evidence="6" id="KW-1003">Cell membrane</keyword>
<dbReference type="OrthoDB" id="6509975at2759"/>
<evidence type="ECO:0000256" key="10">
    <source>
        <dbReference type="ARBA" id="ARBA00023180"/>
    </source>
</evidence>
<dbReference type="Gene3D" id="3.40.50.1240">
    <property type="entry name" value="Phosphoglycerate mutase-like"/>
    <property type="match status" value="1"/>
</dbReference>
<feature type="disulfide bond" evidence="16">
    <location>
        <begin position="407"/>
        <end position="412"/>
    </location>
</feature>
<dbReference type="STRING" id="1348612.A0A397H6J1"/>
<keyword evidence="9" id="KW-0472">Membrane</keyword>
<dbReference type="SUPFAM" id="SSF53254">
    <property type="entry name" value="Phosphoglycerate mutase-like"/>
    <property type="match status" value="1"/>
</dbReference>
<dbReference type="AlphaFoldDB" id="A0A397H6J1"/>
<sequence>MQFLYSVFVFALFISYNPTICHRYNYTPEELINNHLFFLEPGKNVFSPYAEPISYPDKCELKQLHLNTRHGSRYPEWGDILEYDELEKVFANVTIAKEWYKNPFPMSKQFQLIERGELEAYFDGIQCRKRYAKFWEGLKYDPEVIKFQSSATSRTGMSAMAFSEGVFNGMGSLDTCKSQPVYISSIPSEQDSVLQPYYCTRFNQTVMNIDKNQYLQEQIYPYGNQTIKPIAERLSKEYNITLDPKLVPAIFTYCQFWVTLYNRTDTWCSLLSPEELLRCRYYYDITYYYSLSYGHPFNKRMGCAYYTQLVNEVDSYLNGSSSVRADLKDSHGFTLMLDLTSLGLLKEKFNLTADLPLEKIKNLRSTIYTTIHWSTTLYFEIYVCSGDNNDVKVRALLDFEPLPIPGCDGEYCDWKKFKEILGDQIGCDWDEMCAYP</sequence>
<keyword evidence="19" id="KW-1185">Reference proteome</keyword>
<evidence type="ECO:0000256" key="7">
    <source>
        <dbReference type="ARBA" id="ARBA00022729"/>
    </source>
</evidence>
<evidence type="ECO:0000256" key="11">
    <source>
        <dbReference type="ARBA" id="ARBA00031642"/>
    </source>
</evidence>
<comment type="similarity">
    <text evidence="2">Belongs to the histidine acid phosphatase family. MINPP1 subfamily.</text>
</comment>
<dbReference type="InterPro" id="IPR016274">
    <property type="entry name" value="Histidine_acid_Pase_euk"/>
</dbReference>
<reference evidence="18 19" key="1">
    <citation type="submission" date="2018-08" db="EMBL/GenBank/DDBJ databases">
        <title>Genome and evolution of the arbuscular mycorrhizal fungus Diversispora epigaea (formerly Glomus versiforme) and its bacterial endosymbionts.</title>
        <authorList>
            <person name="Sun X."/>
            <person name="Fei Z."/>
            <person name="Harrison M."/>
        </authorList>
    </citation>
    <scope>NUCLEOTIDE SEQUENCE [LARGE SCALE GENOMIC DNA]</scope>
    <source>
        <strain evidence="18 19">IT104</strain>
    </source>
</reference>
<evidence type="ECO:0000256" key="4">
    <source>
        <dbReference type="ARBA" id="ARBA00013040"/>
    </source>
</evidence>
<evidence type="ECO:0000256" key="12">
    <source>
        <dbReference type="ARBA" id="ARBA00043668"/>
    </source>
</evidence>
<evidence type="ECO:0000256" key="1">
    <source>
        <dbReference type="ARBA" id="ARBA00004236"/>
    </source>
</evidence>
<dbReference type="InterPro" id="IPR000560">
    <property type="entry name" value="His_Pase_clade-2"/>
</dbReference>
<comment type="subcellular location">
    <subcellularLocation>
        <location evidence="1">Cell membrane</location>
    </subcellularLocation>
</comment>
<evidence type="ECO:0000256" key="16">
    <source>
        <dbReference type="PIRSR" id="PIRSR000894-2"/>
    </source>
</evidence>
<comment type="caution">
    <text evidence="18">The sequence shown here is derived from an EMBL/GenBank/DDBJ whole genome shotgun (WGS) entry which is preliminary data.</text>
</comment>
<comment type="catalytic activity">
    <reaction evidence="14">
        <text>1D-myo-inositol hexakisphosphate + H2O = 1D-myo-inositol 1,2,4,5,6-pentakisphosphate + phosphate</text>
        <dbReference type="Rhea" id="RHEA:16989"/>
        <dbReference type="ChEBI" id="CHEBI:15377"/>
        <dbReference type="ChEBI" id="CHEBI:43474"/>
        <dbReference type="ChEBI" id="CHEBI:57798"/>
        <dbReference type="ChEBI" id="CHEBI:58130"/>
        <dbReference type="EC" id="3.1.3.62"/>
    </reaction>
    <physiologicalReaction direction="left-to-right" evidence="14">
        <dbReference type="Rhea" id="RHEA:16990"/>
    </physiologicalReaction>
</comment>
<dbReference type="GO" id="GO:0034417">
    <property type="term" value="F:bisphosphoglycerate 3-phosphatase activity"/>
    <property type="evidence" value="ECO:0007669"/>
    <property type="project" value="UniProtKB-EC"/>
</dbReference>
<dbReference type="EC" id="3.1.3.80" evidence="3"/>
<evidence type="ECO:0000256" key="5">
    <source>
        <dbReference type="ARBA" id="ARBA00018097"/>
    </source>
</evidence>
<evidence type="ECO:0000256" key="17">
    <source>
        <dbReference type="SAM" id="SignalP"/>
    </source>
</evidence>
<dbReference type="PANTHER" id="PTHR20963">
    <property type="entry name" value="MULTIPLE INOSITOL POLYPHOSPHATE PHOSPHATASE-RELATED"/>
    <property type="match status" value="1"/>
</dbReference>
<evidence type="ECO:0000313" key="18">
    <source>
        <dbReference type="EMBL" id="RHZ58299.1"/>
    </source>
</evidence>
<evidence type="ECO:0000256" key="6">
    <source>
        <dbReference type="ARBA" id="ARBA00022475"/>
    </source>
</evidence>
<proteinExistence type="inferred from homology"/>
<dbReference type="PIRSF" id="PIRSF000894">
    <property type="entry name" value="Acid_phosphatase"/>
    <property type="match status" value="1"/>
</dbReference>
<comment type="catalytic activity">
    <reaction evidence="12">
        <text>1D-myo-inositol 1,2,5,6-tetrakisphosphate + H2O = 1D-myo-inositol 1,2,6-trisphosphate + phosphate</text>
        <dbReference type="Rhea" id="RHEA:77119"/>
        <dbReference type="ChEBI" id="CHEBI:15377"/>
        <dbReference type="ChEBI" id="CHEBI:43474"/>
        <dbReference type="ChEBI" id="CHEBI:195535"/>
        <dbReference type="ChEBI" id="CHEBI:195537"/>
        <dbReference type="EC" id="3.1.3.62"/>
    </reaction>
    <physiologicalReaction direction="left-to-right" evidence="12">
        <dbReference type="Rhea" id="RHEA:77120"/>
    </physiologicalReaction>
</comment>
<dbReference type="InterPro" id="IPR029033">
    <property type="entry name" value="His_PPase_superfam"/>
</dbReference>
<accession>A0A397H6J1</accession>
<keyword evidence="16" id="KW-1015">Disulfide bond</keyword>
<evidence type="ECO:0000256" key="13">
    <source>
        <dbReference type="ARBA" id="ARBA00043671"/>
    </source>
</evidence>
<dbReference type="GO" id="GO:0052745">
    <property type="term" value="F:inositol phosphate phosphatase activity"/>
    <property type="evidence" value="ECO:0007669"/>
    <property type="project" value="TreeGrafter"/>
</dbReference>
<gene>
    <name evidence="18" type="ORF">Glove_374g17</name>
</gene>
<keyword evidence="10" id="KW-0325">Glycoprotein</keyword>
<dbReference type="GO" id="GO:0005886">
    <property type="term" value="C:plasma membrane"/>
    <property type="evidence" value="ECO:0007669"/>
    <property type="project" value="UniProtKB-SubCell"/>
</dbReference>
<feature type="chain" id="PRO_5017281431" description="Multiple inositol polyphosphate phosphatase 1" evidence="17">
    <location>
        <begin position="22"/>
        <end position="436"/>
    </location>
</feature>
<dbReference type="EC" id="3.1.3.62" evidence="4"/>
<dbReference type="Pfam" id="PF00328">
    <property type="entry name" value="His_Phos_2"/>
    <property type="match status" value="1"/>
</dbReference>
<dbReference type="Proteomes" id="UP000266861">
    <property type="component" value="Unassembled WGS sequence"/>
</dbReference>
<evidence type="ECO:0000256" key="8">
    <source>
        <dbReference type="ARBA" id="ARBA00022801"/>
    </source>
</evidence>